<dbReference type="Proteomes" id="UP000184731">
    <property type="component" value="Chromosome"/>
</dbReference>
<organism evidence="2 3">
    <name type="scientific">Silvanigrella aquatica</name>
    <dbReference type="NCBI Taxonomy" id="1915309"/>
    <lineage>
        <taxon>Bacteria</taxon>
        <taxon>Pseudomonadati</taxon>
        <taxon>Bdellovibrionota</taxon>
        <taxon>Oligoflexia</taxon>
        <taxon>Silvanigrellales</taxon>
        <taxon>Silvanigrellaceae</taxon>
        <taxon>Silvanigrella</taxon>
    </lineage>
</organism>
<protein>
    <submittedName>
        <fullName evidence="2">Uncharacterized protein</fullName>
    </submittedName>
</protein>
<name>A0A1L4D2X0_9BACT</name>
<evidence type="ECO:0000313" key="3">
    <source>
        <dbReference type="Proteomes" id="UP000184731"/>
    </source>
</evidence>
<reference evidence="2 3" key="1">
    <citation type="submission" date="2016-10" db="EMBL/GenBank/DDBJ databases">
        <title>Silvanigrella aquatica sp. nov., isolated from a freshwater lake located in the Black Forest, Germany, description of Silvanigrellaceae fam. nov., Silvanigrellales ord. nov., reclassification of the order Bdellovibrionales in the class Oligoflexia, reclassification of the families Bacteriovoracaceae and Halobacteriovoraceae in the new order Bacteriovoracales ord. nov., and reclassification of the family Pseudobacteriovoracaceae in the order Oligoflexiales.</title>
        <authorList>
            <person name="Hahn M.W."/>
            <person name="Schmidt J."/>
            <person name="Koll U."/>
            <person name="Rohde M."/>
            <person name="Verbag S."/>
            <person name="Pitt A."/>
            <person name="Nakai R."/>
            <person name="Naganuma T."/>
            <person name="Lang E."/>
        </authorList>
    </citation>
    <scope>NUCLEOTIDE SEQUENCE [LARGE SCALE GENOMIC DNA]</scope>
    <source>
        <strain evidence="2 3">MWH-Nonnen-W8red</strain>
    </source>
</reference>
<gene>
    <name evidence="2" type="ORF">AXG55_11820</name>
</gene>
<dbReference type="STRING" id="1915309.AXG55_11820"/>
<dbReference type="KEGG" id="saqi:AXG55_11820"/>
<dbReference type="EMBL" id="CP017834">
    <property type="protein sequence ID" value="APJ04555.1"/>
    <property type="molecule type" value="Genomic_DNA"/>
</dbReference>
<keyword evidence="3" id="KW-1185">Reference proteome</keyword>
<keyword evidence="1" id="KW-1133">Transmembrane helix</keyword>
<dbReference type="AlphaFoldDB" id="A0A1L4D2X0"/>
<feature type="transmembrane region" description="Helical" evidence="1">
    <location>
        <begin position="38"/>
        <end position="61"/>
    </location>
</feature>
<keyword evidence="1" id="KW-0812">Transmembrane</keyword>
<dbReference type="RefSeq" id="WP_148698303.1">
    <property type="nucleotide sequence ID" value="NZ_CP017834.1"/>
</dbReference>
<evidence type="ECO:0000313" key="2">
    <source>
        <dbReference type="EMBL" id="APJ04555.1"/>
    </source>
</evidence>
<proteinExistence type="predicted"/>
<keyword evidence="1" id="KW-0472">Membrane</keyword>
<accession>A0A1L4D2X0</accession>
<evidence type="ECO:0000256" key="1">
    <source>
        <dbReference type="SAM" id="Phobius"/>
    </source>
</evidence>
<sequence length="64" mass="7380">MNHQNLPMKKDNTTPQSFQLSFSYKLIIGKLKCNTLQLIVIILFLTFLIMLAVSVYLAHILKKT</sequence>